<dbReference type="AlphaFoldDB" id="A0AAU9JJX5"/>
<gene>
    <name evidence="1" type="ORF">BSTOLATCC_MIC45743</name>
</gene>
<evidence type="ECO:0000313" key="2">
    <source>
        <dbReference type="Proteomes" id="UP001162131"/>
    </source>
</evidence>
<accession>A0AAU9JJX5</accession>
<comment type="caution">
    <text evidence="1">The sequence shown here is derived from an EMBL/GenBank/DDBJ whole genome shotgun (WGS) entry which is preliminary data.</text>
</comment>
<sequence>MMLLKQKVIRSCLRDFYNHKCQQSSTSSPLITSFHFAFFVWKKLGVEPPTLWSVLSGSEAALIFNFKHQPLVASSSKEVIDSSLMSR</sequence>
<name>A0AAU9JJX5_9CILI</name>
<keyword evidence="2" id="KW-1185">Reference proteome</keyword>
<organism evidence="1 2">
    <name type="scientific">Blepharisma stoltei</name>
    <dbReference type="NCBI Taxonomy" id="1481888"/>
    <lineage>
        <taxon>Eukaryota</taxon>
        <taxon>Sar</taxon>
        <taxon>Alveolata</taxon>
        <taxon>Ciliophora</taxon>
        <taxon>Postciliodesmatophora</taxon>
        <taxon>Heterotrichea</taxon>
        <taxon>Heterotrichida</taxon>
        <taxon>Blepharismidae</taxon>
        <taxon>Blepharisma</taxon>
    </lineage>
</organism>
<proteinExistence type="predicted"/>
<evidence type="ECO:0000313" key="1">
    <source>
        <dbReference type="EMBL" id="CAG9328288.1"/>
    </source>
</evidence>
<dbReference type="EMBL" id="CAJZBQ010000045">
    <property type="protein sequence ID" value="CAG9328288.1"/>
    <property type="molecule type" value="Genomic_DNA"/>
</dbReference>
<reference evidence="1" key="1">
    <citation type="submission" date="2021-09" db="EMBL/GenBank/DDBJ databases">
        <authorList>
            <consortium name="AG Swart"/>
            <person name="Singh M."/>
            <person name="Singh A."/>
            <person name="Seah K."/>
            <person name="Emmerich C."/>
        </authorList>
    </citation>
    <scope>NUCLEOTIDE SEQUENCE</scope>
    <source>
        <strain evidence="1">ATCC30299</strain>
    </source>
</reference>
<protein>
    <submittedName>
        <fullName evidence="1">Uncharacterized protein</fullName>
    </submittedName>
</protein>
<dbReference type="Proteomes" id="UP001162131">
    <property type="component" value="Unassembled WGS sequence"/>
</dbReference>